<proteinExistence type="inferred from homology"/>
<sequence length="240" mass="26815">MFSTSQSFPGIPQIGNNVDRVSRRSQSINRASSIVSNERSLATTVCATIHTATTPLDRFYHSLHYRTLTGHWKLFSAKSFVGDKEASVFVFEKKQNVKAAPRIGRLNRLTLVDLLKYEVTQLSSLVHPRILHLLHGVEETKDMLGFAAERVLGSLETIVKDGLLKSIEIKLGVLQIIDGLSYLHNSAKILHGNLTPSAIYVTSSRLWKISGFAFSVFAIDSVSLIFLWSRDISHYCCFCC</sequence>
<dbReference type="Gene3D" id="3.30.200.20">
    <property type="entry name" value="Phosphorylase Kinase, domain 1"/>
    <property type="match status" value="1"/>
</dbReference>
<dbReference type="PANTHER" id="PTHR12984:SF16">
    <property type="entry name" value="BLACK MATCH, ISOFORM H"/>
    <property type="match status" value="1"/>
</dbReference>
<organism evidence="3 4">
    <name type="scientific">Gnathostoma spinigerum</name>
    <dbReference type="NCBI Taxonomy" id="75299"/>
    <lineage>
        <taxon>Eukaryota</taxon>
        <taxon>Metazoa</taxon>
        <taxon>Ecdysozoa</taxon>
        <taxon>Nematoda</taxon>
        <taxon>Chromadorea</taxon>
        <taxon>Rhabditida</taxon>
        <taxon>Spirurina</taxon>
        <taxon>Gnathostomatomorpha</taxon>
        <taxon>Gnathostomatoidea</taxon>
        <taxon>Gnathostomatidae</taxon>
        <taxon>Gnathostoma</taxon>
    </lineage>
</organism>
<name>A0ABD6E6S7_9BILA</name>
<evidence type="ECO:0000259" key="2">
    <source>
        <dbReference type="PROSITE" id="PS50011"/>
    </source>
</evidence>
<protein>
    <recommendedName>
        <fullName evidence="2">Protein kinase domain-containing protein</fullName>
    </recommendedName>
</protein>
<dbReference type="Gene3D" id="1.10.510.10">
    <property type="entry name" value="Transferase(Phosphotransferase) domain 1"/>
    <property type="match status" value="1"/>
</dbReference>
<dbReference type="PANTHER" id="PTHR12984">
    <property type="entry name" value="SCY1-RELATED S/T PROTEIN KINASE-LIKE"/>
    <property type="match status" value="1"/>
</dbReference>
<keyword evidence="4" id="KW-1185">Reference proteome</keyword>
<dbReference type="PROSITE" id="PS50011">
    <property type="entry name" value="PROTEIN_KINASE_DOM"/>
    <property type="match status" value="1"/>
</dbReference>
<dbReference type="InterPro" id="IPR051177">
    <property type="entry name" value="CIK-Related_Protein"/>
</dbReference>
<dbReference type="InterPro" id="IPR000719">
    <property type="entry name" value="Prot_kinase_dom"/>
</dbReference>
<comment type="similarity">
    <text evidence="1">Belongs to the protein kinase superfamily.</text>
</comment>
<dbReference type="AlphaFoldDB" id="A0ABD6E6S7"/>
<dbReference type="EMBL" id="JBGFUD010000163">
    <property type="protein sequence ID" value="MFH4973854.1"/>
    <property type="molecule type" value="Genomic_DNA"/>
</dbReference>
<evidence type="ECO:0000313" key="3">
    <source>
        <dbReference type="EMBL" id="MFH4973854.1"/>
    </source>
</evidence>
<reference evidence="3 4" key="1">
    <citation type="submission" date="2024-08" db="EMBL/GenBank/DDBJ databases">
        <title>Gnathostoma spinigerum genome.</title>
        <authorList>
            <person name="Gonzalez-Bertolin B."/>
            <person name="Monzon S."/>
            <person name="Zaballos A."/>
            <person name="Jimenez P."/>
            <person name="Dekumyoy P."/>
            <person name="Varona S."/>
            <person name="Cuesta I."/>
            <person name="Sumanam S."/>
            <person name="Adisakwattana P."/>
            <person name="Gasser R.B."/>
            <person name="Hernandez-Gonzalez A."/>
            <person name="Young N.D."/>
            <person name="Perteguer M.J."/>
        </authorList>
    </citation>
    <scope>NUCLEOTIDE SEQUENCE [LARGE SCALE GENOMIC DNA]</scope>
    <source>
        <strain evidence="3">AL3</strain>
        <tissue evidence="3">Liver</tissue>
    </source>
</reference>
<comment type="caution">
    <text evidence="3">The sequence shown here is derived from an EMBL/GenBank/DDBJ whole genome shotgun (WGS) entry which is preliminary data.</text>
</comment>
<evidence type="ECO:0000256" key="1">
    <source>
        <dbReference type="ARBA" id="ARBA00038349"/>
    </source>
</evidence>
<dbReference type="Proteomes" id="UP001608902">
    <property type="component" value="Unassembled WGS sequence"/>
</dbReference>
<feature type="domain" description="Protein kinase" evidence="2">
    <location>
        <begin position="75"/>
        <end position="240"/>
    </location>
</feature>
<dbReference type="SUPFAM" id="SSF56112">
    <property type="entry name" value="Protein kinase-like (PK-like)"/>
    <property type="match status" value="1"/>
</dbReference>
<evidence type="ECO:0000313" key="4">
    <source>
        <dbReference type="Proteomes" id="UP001608902"/>
    </source>
</evidence>
<dbReference type="InterPro" id="IPR011009">
    <property type="entry name" value="Kinase-like_dom_sf"/>
</dbReference>
<accession>A0ABD6E6S7</accession>
<gene>
    <name evidence="3" type="ORF">AB6A40_000563</name>
</gene>
<dbReference type="Pfam" id="PF00069">
    <property type="entry name" value="Pkinase"/>
    <property type="match status" value="1"/>
</dbReference>